<name>A0A5N6S508_9BIFI</name>
<dbReference type="PANTHER" id="PTHR30055">
    <property type="entry name" value="HTH-TYPE TRANSCRIPTIONAL REGULATOR RUTR"/>
    <property type="match status" value="1"/>
</dbReference>
<comment type="caution">
    <text evidence="6">The sequence shown here is derived from an EMBL/GenBank/DDBJ whole genome shotgun (WGS) entry which is preliminary data.</text>
</comment>
<dbReference type="PANTHER" id="PTHR30055:SF234">
    <property type="entry name" value="HTH-TYPE TRANSCRIPTIONAL REGULATOR BETI"/>
    <property type="match status" value="1"/>
</dbReference>
<keyword evidence="7" id="KW-1185">Reference proteome</keyword>
<dbReference type="GO" id="GO:0003700">
    <property type="term" value="F:DNA-binding transcription factor activity"/>
    <property type="evidence" value="ECO:0007669"/>
    <property type="project" value="TreeGrafter"/>
</dbReference>
<evidence type="ECO:0000256" key="3">
    <source>
        <dbReference type="ARBA" id="ARBA00023163"/>
    </source>
</evidence>
<evidence type="ECO:0000256" key="1">
    <source>
        <dbReference type="ARBA" id="ARBA00023015"/>
    </source>
</evidence>
<dbReference type="Gene3D" id="1.10.357.10">
    <property type="entry name" value="Tetracycline Repressor, domain 2"/>
    <property type="match status" value="1"/>
</dbReference>
<dbReference type="Pfam" id="PF00440">
    <property type="entry name" value="TetR_N"/>
    <property type="match status" value="1"/>
</dbReference>
<evidence type="ECO:0000256" key="4">
    <source>
        <dbReference type="PROSITE-ProRule" id="PRU00335"/>
    </source>
</evidence>
<dbReference type="PRINTS" id="PR00455">
    <property type="entry name" value="HTHTETR"/>
</dbReference>
<keyword evidence="3" id="KW-0804">Transcription</keyword>
<dbReference type="InterPro" id="IPR001647">
    <property type="entry name" value="HTH_TetR"/>
</dbReference>
<organism evidence="6 7">
    <name type="scientific">Bifidobacterium tibiigranuli</name>
    <dbReference type="NCBI Taxonomy" id="2172043"/>
    <lineage>
        <taxon>Bacteria</taxon>
        <taxon>Bacillati</taxon>
        <taxon>Actinomycetota</taxon>
        <taxon>Actinomycetes</taxon>
        <taxon>Bifidobacteriales</taxon>
        <taxon>Bifidobacteriaceae</taxon>
        <taxon>Bifidobacterium</taxon>
    </lineage>
</organism>
<keyword evidence="1" id="KW-0805">Transcription regulation</keyword>
<feature type="DNA-binding region" description="H-T-H motif" evidence="4">
    <location>
        <begin position="33"/>
        <end position="52"/>
    </location>
</feature>
<proteinExistence type="predicted"/>
<evidence type="ECO:0000256" key="2">
    <source>
        <dbReference type="ARBA" id="ARBA00023125"/>
    </source>
</evidence>
<protein>
    <submittedName>
        <fullName evidence="6">TetR/AcrR family transcriptional regulator</fullName>
    </submittedName>
</protein>
<keyword evidence="2 4" id="KW-0238">DNA-binding</keyword>
<dbReference type="InterPro" id="IPR050109">
    <property type="entry name" value="HTH-type_TetR-like_transc_reg"/>
</dbReference>
<sequence length="193" mass="22711">MSMKRAERRQRTREAILEAAAQEFEACGYSKATLQAVADRLGIVKGTVLFHFQSKDALRQNLIEWANERLSEAVTECQDFEQWRSMLTAIAELYYKDARIRAGLMLHDEDIQNDAYHQLEWEQKLAIQTEKFIKRKNDIGSAIARQAMQTMYSSIIRRRWRDMSELLQALDFMFSLLAGYNERDDSIDRYKKQ</sequence>
<evidence type="ECO:0000259" key="5">
    <source>
        <dbReference type="PROSITE" id="PS50977"/>
    </source>
</evidence>
<dbReference type="SUPFAM" id="SSF46689">
    <property type="entry name" value="Homeodomain-like"/>
    <property type="match status" value="1"/>
</dbReference>
<dbReference type="InterPro" id="IPR009057">
    <property type="entry name" value="Homeodomain-like_sf"/>
</dbReference>
<feature type="domain" description="HTH tetR-type" evidence="5">
    <location>
        <begin position="10"/>
        <end position="70"/>
    </location>
</feature>
<dbReference type="PROSITE" id="PS50977">
    <property type="entry name" value="HTH_TETR_2"/>
    <property type="match status" value="1"/>
</dbReference>
<dbReference type="AlphaFoldDB" id="A0A5N6S508"/>
<accession>A0A5N6S508</accession>
<evidence type="ECO:0000313" key="7">
    <source>
        <dbReference type="Proteomes" id="UP000325415"/>
    </source>
</evidence>
<dbReference type="Proteomes" id="UP000325415">
    <property type="component" value="Unassembled WGS sequence"/>
</dbReference>
<reference evidence="6 7" key="1">
    <citation type="submission" date="2018-04" db="EMBL/GenBank/DDBJ databases">
        <authorList>
            <person name="Eckel V.P."/>
            <person name="Vogel R.F."/>
        </authorList>
    </citation>
    <scope>NUCLEOTIDE SEQUENCE [LARGE SCALE GENOMIC DNA]</scope>
    <source>
        <strain evidence="7">TMW 2.1764</strain>
    </source>
</reference>
<gene>
    <name evidence="6" type="ORF">DDE84_06590</name>
</gene>
<dbReference type="GO" id="GO:0000976">
    <property type="term" value="F:transcription cis-regulatory region binding"/>
    <property type="evidence" value="ECO:0007669"/>
    <property type="project" value="TreeGrafter"/>
</dbReference>
<evidence type="ECO:0000313" key="6">
    <source>
        <dbReference type="EMBL" id="KAE8128054.1"/>
    </source>
</evidence>
<dbReference type="EMBL" id="QDAG01000006">
    <property type="protein sequence ID" value="KAE8128054.1"/>
    <property type="molecule type" value="Genomic_DNA"/>
</dbReference>